<organism evidence="5 6">
    <name type="scientific">Dryococelus australis</name>
    <dbReference type="NCBI Taxonomy" id="614101"/>
    <lineage>
        <taxon>Eukaryota</taxon>
        <taxon>Metazoa</taxon>
        <taxon>Ecdysozoa</taxon>
        <taxon>Arthropoda</taxon>
        <taxon>Hexapoda</taxon>
        <taxon>Insecta</taxon>
        <taxon>Pterygota</taxon>
        <taxon>Neoptera</taxon>
        <taxon>Polyneoptera</taxon>
        <taxon>Phasmatodea</taxon>
        <taxon>Verophasmatodea</taxon>
        <taxon>Anareolatae</taxon>
        <taxon>Phasmatidae</taxon>
        <taxon>Eurycanthinae</taxon>
        <taxon>Dryococelus</taxon>
    </lineage>
</organism>
<dbReference type="InterPro" id="IPR040446">
    <property type="entry name" value="RRP7"/>
</dbReference>
<keyword evidence="2 3" id="KW-0694">RNA-binding</keyword>
<dbReference type="CDD" id="cd12951">
    <property type="entry name" value="RRP7_Rrp7A"/>
    <property type="match status" value="1"/>
</dbReference>
<evidence type="ECO:0000313" key="6">
    <source>
        <dbReference type="Proteomes" id="UP001159363"/>
    </source>
</evidence>
<sequence length="276" mass="31498">MEGERNGEDSIDEAAGVEIGALPVKFSADTSATHWLFCKEHTVREKNEGKPEGRTLFIVNVPPYCTQDSLKQVFSGCGDVPAVYLHQKPTGGLPPQEDSVFFPKHCPVKGFKVAYVVFKKSSELQKALKLNSSKPLMLSTQKSPIICGIRKWCEEYNAVIPDPEAVQKDIDQFMEKFDLDVAKQVEMEKQAMEGNEEGWMTVTKRGRKPGFARKESVGKKIMAKESKKRLRKELQNFYTFQIKESKMKNIIALRQKFEEDKKKIIALKQSRRFKPF</sequence>
<dbReference type="InterPro" id="IPR035979">
    <property type="entry name" value="RBD_domain_sf"/>
</dbReference>
<dbReference type="PROSITE" id="PS50102">
    <property type="entry name" value="RRM"/>
    <property type="match status" value="1"/>
</dbReference>
<dbReference type="Gene3D" id="6.10.250.1770">
    <property type="match status" value="1"/>
</dbReference>
<comment type="similarity">
    <text evidence="1">Belongs to the RRP7 family.</text>
</comment>
<dbReference type="InterPro" id="IPR040447">
    <property type="entry name" value="RRM_Rrp7"/>
</dbReference>
<keyword evidence="6" id="KW-1185">Reference proteome</keyword>
<dbReference type="InterPro" id="IPR012677">
    <property type="entry name" value="Nucleotide-bd_a/b_plait_sf"/>
</dbReference>
<protein>
    <recommendedName>
        <fullName evidence="4">RRM domain-containing protein</fullName>
    </recommendedName>
</protein>
<evidence type="ECO:0000256" key="1">
    <source>
        <dbReference type="ARBA" id="ARBA00006110"/>
    </source>
</evidence>
<dbReference type="InterPro" id="IPR034890">
    <property type="entry name" value="Rrp7A_RRM"/>
</dbReference>
<evidence type="ECO:0000313" key="5">
    <source>
        <dbReference type="EMBL" id="KAJ8895677.1"/>
    </source>
</evidence>
<dbReference type="SUPFAM" id="SSF54928">
    <property type="entry name" value="RNA-binding domain, RBD"/>
    <property type="match status" value="1"/>
</dbReference>
<dbReference type="Gene3D" id="3.30.70.330">
    <property type="match status" value="1"/>
</dbReference>
<reference evidence="5 6" key="1">
    <citation type="submission" date="2023-02" db="EMBL/GenBank/DDBJ databases">
        <title>LHISI_Scaffold_Assembly.</title>
        <authorList>
            <person name="Stuart O.P."/>
            <person name="Cleave R."/>
            <person name="Magrath M.J.L."/>
            <person name="Mikheyev A.S."/>
        </authorList>
    </citation>
    <scope>NUCLEOTIDE SEQUENCE [LARGE SCALE GENOMIC DNA]</scope>
    <source>
        <strain evidence="5">Daus_M_001</strain>
        <tissue evidence="5">Leg muscle</tissue>
    </source>
</reference>
<accession>A0ABQ9IGA0</accession>
<dbReference type="EMBL" id="JARBHB010000001">
    <property type="protein sequence ID" value="KAJ8895677.1"/>
    <property type="molecule type" value="Genomic_DNA"/>
</dbReference>
<evidence type="ECO:0000259" key="4">
    <source>
        <dbReference type="PROSITE" id="PS50102"/>
    </source>
</evidence>
<dbReference type="Pfam" id="PF17799">
    <property type="entry name" value="RRM_Rrp7"/>
    <property type="match status" value="1"/>
</dbReference>
<comment type="caution">
    <text evidence="5">The sequence shown here is derived from an EMBL/GenBank/DDBJ whole genome shotgun (WGS) entry which is preliminary data.</text>
</comment>
<dbReference type="PANTHER" id="PTHR13191:SF0">
    <property type="entry name" value="RIBOSOMAL RNA-PROCESSING PROTEIN 7 HOMOLOG A-RELATED"/>
    <property type="match status" value="1"/>
</dbReference>
<gene>
    <name evidence="5" type="ORF">PR048_001013</name>
</gene>
<dbReference type="PANTHER" id="PTHR13191">
    <property type="entry name" value="RIBOSOMAL RNA PROCESSING PROTEIN 7-RELATED"/>
    <property type="match status" value="1"/>
</dbReference>
<evidence type="ECO:0000256" key="2">
    <source>
        <dbReference type="ARBA" id="ARBA00022884"/>
    </source>
</evidence>
<feature type="domain" description="RRM" evidence="4">
    <location>
        <begin position="54"/>
        <end position="143"/>
    </location>
</feature>
<dbReference type="InterPro" id="IPR000504">
    <property type="entry name" value="RRM_dom"/>
</dbReference>
<dbReference type="InterPro" id="IPR024326">
    <property type="entry name" value="RRP7_C"/>
</dbReference>
<dbReference type="CDD" id="cd12294">
    <property type="entry name" value="RRM_Rrp7A"/>
    <property type="match status" value="1"/>
</dbReference>
<name>A0ABQ9IGA0_9NEOP</name>
<evidence type="ECO:0000256" key="3">
    <source>
        <dbReference type="PROSITE-ProRule" id="PRU00176"/>
    </source>
</evidence>
<proteinExistence type="inferred from homology"/>
<dbReference type="Proteomes" id="UP001159363">
    <property type="component" value="Chromosome 1"/>
</dbReference>
<dbReference type="Pfam" id="PF12923">
    <property type="entry name" value="RRP7"/>
    <property type="match status" value="1"/>
</dbReference>